<dbReference type="EMBL" id="CP038141">
    <property type="protein sequence ID" value="QDH16841.1"/>
    <property type="molecule type" value="Genomic_DNA"/>
</dbReference>
<dbReference type="InterPro" id="IPR001036">
    <property type="entry name" value="Acrflvin-R"/>
</dbReference>
<feature type="transmembrane region" description="Helical" evidence="7">
    <location>
        <begin position="12"/>
        <end position="32"/>
    </location>
</feature>
<keyword evidence="9" id="KW-1185">Reference proteome</keyword>
<protein>
    <submittedName>
        <fullName evidence="8">Nodulation protein</fullName>
    </submittedName>
</protein>
<feature type="transmembrane region" description="Helical" evidence="7">
    <location>
        <begin position="910"/>
        <end position="933"/>
    </location>
</feature>
<evidence type="ECO:0000256" key="6">
    <source>
        <dbReference type="ARBA" id="ARBA00023136"/>
    </source>
</evidence>
<dbReference type="SUPFAM" id="SSF82866">
    <property type="entry name" value="Multidrug efflux transporter AcrB transmembrane domain"/>
    <property type="match status" value="2"/>
</dbReference>
<evidence type="ECO:0000256" key="3">
    <source>
        <dbReference type="ARBA" id="ARBA00022519"/>
    </source>
</evidence>
<keyword evidence="6 7" id="KW-0472">Membrane</keyword>
<evidence type="ECO:0000313" key="8">
    <source>
        <dbReference type="EMBL" id="QDH16841.1"/>
    </source>
</evidence>
<feature type="transmembrane region" description="Helical" evidence="7">
    <location>
        <begin position="362"/>
        <end position="382"/>
    </location>
</feature>
<dbReference type="InterPro" id="IPR027463">
    <property type="entry name" value="AcrB_DN_DC_subdom"/>
</dbReference>
<sequence>MNFSRLFIDRPIATSLLSIAIFFAGLICYPLLPVATMPDMTASAIMVVASQPGADPQQMTTSVTTPLERRLASIADVESIESDTSQGSADIFVDFSSSRNINGALRDVQAALRAARSDLPSGTMDSDPQAFKLDGSNFPTYLISLTTAQLSNAQLYDLANIRVKPLLSQVKGVGRVELFGASNPAVRVELNPNPLYKWGIGFEDIRTALASANAFTPKGFIDSHGKRLILTTNDQSITADQYKNLIVGYRNSFYPVHLQDVAKVYDSVQDDYQFSSINNHNAITLSVIAQPHSNAVEIVDGINSKLQHIKEALPSNVNVIVGLDMSRPVRDALSDAQQTLIISVILVIFVILLFFRNASTTIIPAITIPVALSGTLAAMAAFHFSLDILSLMSLTIAVGFVVDDAIVVLENIARHIENGLNRYEASVIGSSEICFTVISISISLIAVFLPLLFIPGSVGSIMFEFCMTMISAILISMWLSLTLTPMMCAYMLNIQHASGHKSKYISRLSHVTERTLQYLHTAYVQSLKWCLKHPILTGLTLPLSFIILVLFLIMMPKEFIPEQDLSFISGRLQGDASMSFQELNTRSQNIASILRKNPYILTVTTANDSKNVSEFFLDLKDKKIRPPLPKILDQIRHSIPQKPGAEVMFWGVGGSTQGGNGQNNTGNYRYILRSENVSDLTNYLPKFLNVLRKSGKLVNISSMTENQSAATYVHVQRDTEARYNITPQLIQNVLYDAYGQAIVSTIHLPLTTHRVVMVLAPQYRTDPNMLHQVWISTSAGTAAGGVASNLIRTKITQNNNDDSAVSLARTSIQNSLANQISGNKSSGSAVSSSIETMIPLDLVATILSKQQPLDITHRSGYYSAAISFDLSPNTTYSSAVSLIQDTLKNTHAPSTVLGEFTGTSGDTAKVMINALLAFGAAIAIMYIVLGVLYESFIHPITILSTLPSAGIGAVLGLWIFGLPFSVIAILGIILLTGIVKKNAILVIDFAIQAEREKKISPKESILQASEARFRPIIMTSIAAALGAIPLILGNGYGSEIRIPLGVSVLGGMIVSQLLTLYTTPIVYLWMDAMGKIFKRIFSYFKNTIKNHINV</sequence>
<keyword evidence="5 7" id="KW-1133">Transmembrane helix</keyword>
<name>A0A4Y6UKC6_9PROT</name>
<dbReference type="Gene3D" id="3.30.70.1320">
    <property type="entry name" value="Multidrug efflux transporter AcrB pore domain like"/>
    <property type="match status" value="1"/>
</dbReference>
<keyword evidence="2" id="KW-1003">Cell membrane</keyword>
<evidence type="ECO:0000313" key="9">
    <source>
        <dbReference type="Proteomes" id="UP000316313"/>
    </source>
</evidence>
<dbReference type="GO" id="GO:0005886">
    <property type="term" value="C:plasma membrane"/>
    <property type="evidence" value="ECO:0007669"/>
    <property type="project" value="TreeGrafter"/>
</dbReference>
<evidence type="ECO:0000256" key="1">
    <source>
        <dbReference type="ARBA" id="ARBA00022448"/>
    </source>
</evidence>
<dbReference type="Gene3D" id="3.30.70.1430">
    <property type="entry name" value="Multidrug efflux transporter AcrB pore domain"/>
    <property type="match status" value="2"/>
</dbReference>
<dbReference type="Gene3D" id="3.30.2090.10">
    <property type="entry name" value="Multidrug efflux transporter AcrB TolC docking domain, DN and DC subdomains"/>
    <property type="match status" value="2"/>
</dbReference>
<dbReference type="SUPFAM" id="SSF82714">
    <property type="entry name" value="Multidrug efflux transporter AcrB TolC docking domain, DN and DC subdomains"/>
    <property type="match status" value="2"/>
</dbReference>
<dbReference type="KEGG" id="ssam:E3D00_04110"/>
<keyword evidence="1" id="KW-0813">Transport</keyword>
<keyword evidence="3" id="KW-0997">Cell inner membrane</keyword>
<feature type="transmembrane region" description="Helical" evidence="7">
    <location>
        <begin position="966"/>
        <end position="991"/>
    </location>
</feature>
<dbReference type="PANTHER" id="PTHR32063:SF34">
    <property type="entry name" value="MULTIDRUG RESISTANCE PROTEIN MDTC"/>
    <property type="match status" value="1"/>
</dbReference>
<accession>A0A4Y6UKC6</accession>
<feature type="transmembrane region" description="Helical" evidence="7">
    <location>
        <begin position="433"/>
        <end position="454"/>
    </location>
</feature>
<dbReference type="OrthoDB" id="9806532at2"/>
<feature type="transmembrane region" description="Helical" evidence="7">
    <location>
        <begin position="460"/>
        <end position="481"/>
    </location>
</feature>
<dbReference type="Gene3D" id="3.30.70.1440">
    <property type="entry name" value="Multidrug efflux transporter AcrB pore domain"/>
    <property type="match status" value="1"/>
</dbReference>
<feature type="transmembrane region" description="Helical" evidence="7">
    <location>
        <begin position="336"/>
        <end position="355"/>
    </location>
</feature>
<feature type="transmembrane region" description="Helical" evidence="7">
    <location>
        <begin position="535"/>
        <end position="555"/>
    </location>
</feature>
<proteinExistence type="predicted"/>
<feature type="transmembrane region" description="Helical" evidence="7">
    <location>
        <begin position="1012"/>
        <end position="1032"/>
    </location>
</feature>
<dbReference type="AlphaFoldDB" id="A0A4Y6UKC6"/>
<dbReference type="RefSeq" id="WP_141460197.1">
    <property type="nucleotide sequence ID" value="NZ_CP038141.1"/>
</dbReference>
<organism evidence="8 9">
    <name type="scientific">Swingsia samuiensis</name>
    <dbReference type="NCBI Taxonomy" id="1293412"/>
    <lineage>
        <taxon>Bacteria</taxon>
        <taxon>Pseudomonadati</taxon>
        <taxon>Pseudomonadota</taxon>
        <taxon>Alphaproteobacteria</taxon>
        <taxon>Acetobacterales</taxon>
        <taxon>Acetobacteraceae</taxon>
        <taxon>Swingsia</taxon>
    </lineage>
</organism>
<gene>
    <name evidence="8" type="ORF">E3D00_04110</name>
</gene>
<feature type="transmembrane region" description="Helical" evidence="7">
    <location>
        <begin position="1044"/>
        <end position="1069"/>
    </location>
</feature>
<dbReference type="GO" id="GO:0042910">
    <property type="term" value="F:xenobiotic transmembrane transporter activity"/>
    <property type="evidence" value="ECO:0007669"/>
    <property type="project" value="TreeGrafter"/>
</dbReference>
<dbReference type="Gene3D" id="1.20.1640.10">
    <property type="entry name" value="Multidrug efflux transporter AcrB transmembrane domain"/>
    <property type="match status" value="3"/>
</dbReference>
<dbReference type="Pfam" id="PF00873">
    <property type="entry name" value="ACR_tran"/>
    <property type="match status" value="1"/>
</dbReference>
<evidence type="ECO:0000256" key="7">
    <source>
        <dbReference type="SAM" id="Phobius"/>
    </source>
</evidence>
<reference evidence="8 9" key="1">
    <citation type="submission" date="2019-03" db="EMBL/GenBank/DDBJ databases">
        <title>The complete genome sequence of Swingsia samuiensis NBRC107927(T).</title>
        <authorList>
            <person name="Chua K.-O."/>
            <person name="Chan K.-G."/>
            <person name="See-Too W.-S."/>
        </authorList>
    </citation>
    <scope>NUCLEOTIDE SEQUENCE [LARGE SCALE GENOMIC DNA]</scope>
    <source>
        <strain evidence="8 9">AH83</strain>
    </source>
</reference>
<dbReference type="PRINTS" id="PR00702">
    <property type="entry name" value="ACRIFLAVINRP"/>
</dbReference>
<evidence type="ECO:0000256" key="4">
    <source>
        <dbReference type="ARBA" id="ARBA00022692"/>
    </source>
</evidence>
<feature type="transmembrane region" description="Helical" evidence="7">
    <location>
        <begin position="388"/>
        <end position="412"/>
    </location>
</feature>
<dbReference type="Proteomes" id="UP000316313">
    <property type="component" value="Chromosome"/>
</dbReference>
<evidence type="ECO:0000256" key="2">
    <source>
        <dbReference type="ARBA" id="ARBA00022475"/>
    </source>
</evidence>
<keyword evidence="4 7" id="KW-0812">Transmembrane</keyword>
<dbReference type="PANTHER" id="PTHR32063">
    <property type="match status" value="1"/>
</dbReference>
<dbReference type="SUPFAM" id="SSF82693">
    <property type="entry name" value="Multidrug efflux transporter AcrB pore domain, PN1, PN2, PC1 and PC2 subdomains"/>
    <property type="match status" value="2"/>
</dbReference>
<evidence type="ECO:0000256" key="5">
    <source>
        <dbReference type="ARBA" id="ARBA00022989"/>
    </source>
</evidence>